<reference evidence="1 2" key="1">
    <citation type="submission" date="2020-05" db="EMBL/GenBank/DDBJ databases">
        <title>Genome sequence of Isoptericola sp. JC619 isolated from Chilika lagoon, India.</title>
        <authorList>
            <person name="Kumar D."/>
            <person name="Appam K."/>
            <person name="Gandham S."/>
            <person name="Uppada J."/>
            <person name="Sasikala C."/>
            <person name="Venkata Ramana C."/>
        </authorList>
    </citation>
    <scope>NUCLEOTIDE SEQUENCE [LARGE SCALE GENOMIC DNA]</scope>
    <source>
        <strain evidence="1 2">JC619</strain>
    </source>
</reference>
<sequence>MVRIAVVERVSVDGGPSLTLDVDLEPDAYVVSEATLARHGEAGHRVEVALVPDGVSVTLLAVSAADESGRPAAVRVTPRGDGDGAPLAVHGALLLANADVVSALVPAGRPVHALDLDNDGPAAITVRVLAAFDELGA</sequence>
<dbReference type="AlphaFoldDB" id="A0A849K1T0"/>
<gene>
    <name evidence="1" type="ORF">HLI28_01505</name>
</gene>
<proteinExistence type="predicted"/>
<keyword evidence="2" id="KW-1185">Reference proteome</keyword>
<dbReference type="EMBL" id="JABFAJ010000003">
    <property type="protein sequence ID" value="NNU26220.1"/>
    <property type="molecule type" value="Genomic_DNA"/>
</dbReference>
<evidence type="ECO:0000313" key="2">
    <source>
        <dbReference type="Proteomes" id="UP000557204"/>
    </source>
</evidence>
<comment type="caution">
    <text evidence="1">The sequence shown here is derived from an EMBL/GenBank/DDBJ whole genome shotgun (WGS) entry which is preliminary data.</text>
</comment>
<dbReference type="RefSeq" id="WP_171245724.1">
    <property type="nucleotide sequence ID" value="NZ_JABFAJ010000003.1"/>
</dbReference>
<accession>A0A849K1T0</accession>
<dbReference type="Proteomes" id="UP000557204">
    <property type="component" value="Unassembled WGS sequence"/>
</dbReference>
<organism evidence="1 2">
    <name type="scientific">Isoptericola sediminis</name>
    <dbReference type="NCBI Taxonomy" id="2733572"/>
    <lineage>
        <taxon>Bacteria</taxon>
        <taxon>Bacillati</taxon>
        <taxon>Actinomycetota</taxon>
        <taxon>Actinomycetes</taxon>
        <taxon>Micrococcales</taxon>
        <taxon>Promicromonosporaceae</taxon>
        <taxon>Isoptericola</taxon>
    </lineage>
</organism>
<evidence type="ECO:0000313" key="1">
    <source>
        <dbReference type="EMBL" id="NNU26220.1"/>
    </source>
</evidence>
<protein>
    <submittedName>
        <fullName evidence="1">Uncharacterized protein</fullName>
    </submittedName>
</protein>
<name>A0A849K1T0_9MICO</name>